<dbReference type="InterPro" id="IPR001242">
    <property type="entry name" value="Condensation_dom"/>
</dbReference>
<dbReference type="PANTHER" id="PTHR45398">
    <property type="match status" value="1"/>
</dbReference>
<dbReference type="GO" id="GO:0003824">
    <property type="term" value="F:catalytic activity"/>
    <property type="evidence" value="ECO:0007669"/>
    <property type="project" value="InterPro"/>
</dbReference>
<evidence type="ECO:0000313" key="3">
    <source>
        <dbReference type="Proteomes" id="UP000268096"/>
    </source>
</evidence>
<comment type="caution">
    <text evidence="2">The sequence shown here is derived from an EMBL/GenBank/DDBJ whole genome shotgun (WGS) entry which is preliminary data.</text>
</comment>
<dbReference type="AlphaFoldDB" id="A0A3M5KT27"/>
<name>A0A3M5KT27_PSESX</name>
<feature type="non-terminal residue" evidence="2">
    <location>
        <position position="289"/>
    </location>
</feature>
<protein>
    <submittedName>
        <fullName evidence="2">Syringopeptin synthetase C</fullName>
    </submittedName>
</protein>
<dbReference type="Proteomes" id="UP000268096">
    <property type="component" value="Unassembled WGS sequence"/>
</dbReference>
<dbReference type="SUPFAM" id="SSF52777">
    <property type="entry name" value="CoA-dependent acyltransferases"/>
    <property type="match status" value="2"/>
</dbReference>
<gene>
    <name evidence="2" type="ORF">ALP48_04233</name>
</gene>
<accession>A0A3M5KT27</accession>
<feature type="domain" description="Condensation" evidence="1">
    <location>
        <begin position="27"/>
        <end position="288"/>
    </location>
</feature>
<organism evidence="2 3">
    <name type="scientific">Pseudomonas syringae pv. solidagae</name>
    <dbReference type="NCBI Taxonomy" id="264458"/>
    <lineage>
        <taxon>Bacteria</taxon>
        <taxon>Pseudomonadati</taxon>
        <taxon>Pseudomonadota</taxon>
        <taxon>Gammaproteobacteria</taxon>
        <taxon>Pseudomonadales</taxon>
        <taxon>Pseudomonadaceae</taxon>
        <taxon>Pseudomonas</taxon>
        <taxon>Pseudomonas syringae</taxon>
    </lineage>
</organism>
<dbReference type="InterPro" id="IPR023213">
    <property type="entry name" value="CAT-like_dom_sf"/>
</dbReference>
<dbReference type="PANTHER" id="PTHR45398:SF1">
    <property type="entry name" value="ENZYME, PUTATIVE (JCVI)-RELATED"/>
    <property type="match status" value="1"/>
</dbReference>
<dbReference type="Pfam" id="PF00668">
    <property type="entry name" value="Condensation"/>
    <property type="match status" value="1"/>
</dbReference>
<evidence type="ECO:0000259" key="1">
    <source>
        <dbReference type="Pfam" id="PF00668"/>
    </source>
</evidence>
<evidence type="ECO:0000313" key="2">
    <source>
        <dbReference type="EMBL" id="RMT38715.1"/>
    </source>
</evidence>
<dbReference type="EMBL" id="RBTH01000389">
    <property type="protein sequence ID" value="RMT38715.1"/>
    <property type="molecule type" value="Genomic_DNA"/>
</dbReference>
<proteinExistence type="predicted"/>
<sequence>MVMSQKKPVTSTTESAVRMPTLAAGGFLNLSPAQKSLWFMHQMEDASATYNVPFALRIDGALDRAALERAVDSVYQRQSALRYRFPCIDGQPVIRLVDEQLLIRKVDLRAEPDSEAALKAFEQSEARYVFDLEHEALLRATLLHCATDEHVLLINVHHIVFDGWSMQIFLSEVASAYSALVRGSEVNAEPLNFDFGDYLSLSPSNAERAPDIDHWQRRLAGAPPVLPLPLDNKRPAVQRYAGQRCHFQVPEAVSDALKNLARECRVTPYMVGLAAFSVLLYRYTQEADL</sequence>
<dbReference type="Gene3D" id="3.30.559.30">
    <property type="entry name" value="Nonribosomal peptide synthetase, condensation domain"/>
    <property type="match status" value="1"/>
</dbReference>
<dbReference type="Gene3D" id="3.30.559.10">
    <property type="entry name" value="Chloramphenicol acetyltransferase-like domain"/>
    <property type="match status" value="1"/>
</dbReference>
<dbReference type="CDD" id="cd19531">
    <property type="entry name" value="LCL_NRPS-like"/>
    <property type="match status" value="1"/>
</dbReference>
<reference evidence="2 3" key="1">
    <citation type="submission" date="2018-08" db="EMBL/GenBank/DDBJ databases">
        <title>Recombination of ecologically and evolutionarily significant loci maintains genetic cohesion in the Pseudomonas syringae species complex.</title>
        <authorList>
            <person name="Dillon M."/>
            <person name="Thakur S."/>
            <person name="Almeida R.N.D."/>
            <person name="Weir B.S."/>
            <person name="Guttman D.S."/>
        </authorList>
    </citation>
    <scope>NUCLEOTIDE SEQUENCE [LARGE SCALE GENOMIC DNA]</scope>
    <source>
        <strain evidence="2 3">ICMP 16926</strain>
    </source>
</reference>